<dbReference type="Gene3D" id="3.40.630.30">
    <property type="match status" value="1"/>
</dbReference>
<dbReference type="Pfam" id="PF13508">
    <property type="entry name" value="Acetyltransf_7"/>
    <property type="match status" value="1"/>
</dbReference>
<gene>
    <name evidence="3" type="ORF">EVOR1521_LOCUS18822</name>
</gene>
<feature type="compositionally biased region" description="Basic residues" evidence="1">
    <location>
        <begin position="449"/>
        <end position="465"/>
    </location>
</feature>
<accession>A0AA36N892</accession>
<dbReference type="AlphaFoldDB" id="A0AA36N892"/>
<dbReference type="GO" id="GO:0016747">
    <property type="term" value="F:acyltransferase activity, transferring groups other than amino-acyl groups"/>
    <property type="evidence" value="ECO:0007669"/>
    <property type="project" value="InterPro"/>
</dbReference>
<evidence type="ECO:0000259" key="2">
    <source>
        <dbReference type="PROSITE" id="PS51186"/>
    </source>
</evidence>
<protein>
    <recommendedName>
        <fullName evidence="2">N-acetyltransferase domain-containing protein</fullName>
    </recommendedName>
</protein>
<proteinExistence type="predicted"/>
<dbReference type="EMBL" id="CAUJNA010002746">
    <property type="protein sequence ID" value="CAJ1394086.1"/>
    <property type="molecule type" value="Genomic_DNA"/>
</dbReference>
<dbReference type="PROSITE" id="PS51186">
    <property type="entry name" value="GNAT"/>
    <property type="match status" value="1"/>
</dbReference>
<dbReference type="InterPro" id="IPR016181">
    <property type="entry name" value="Acyl_CoA_acyltransferase"/>
</dbReference>
<sequence>MPGSCGYVAEAHASARLREATNEDMPWIGFTIASMVMSPFGLSSKNFLVAEDSGPDAERVGFGQLRPLADAEDSPMLLASLYVSPERRGKGVGSQLVRALLDRFPARQIYALTLRNKLGFFHRLQFREISGEELKTLPDLLALEAQLGRFIAPVAAGQPLVVLRLLLRHLERLDGLAEELRAHQPPDITEVQDLNQELSGWLTCADQFAQGQVASSENGVTTRRWLLSVANAGSQVARANAKLLQKKVETRLQKSEKSTRPASSKNPKVLQSILSEAECLKQQVGSTVALDASSVGRQLVQLLEAADLSSIFASCHQDIPVTPSTPQPFMMAALQEQSFRRVAEAAEQQRPRVQTLCRYLSIPKTLTLAPDAQQVQLRCKSSASQAALQALTPLRLSLETASQELKAALAPKQAAGSGGRSLAARLQSRPSLKELETSLDRLEAGLRTARRALKGRSEKKPKRGKERKEAQQEPEASPPLPVQAAQIAPAQAAKTVHTPPKVSTSKATPRTVVINCANVGTVYSESRALTSIRARWVSKSEKCTEMQQAQKVSAHSDSEGAKEIQKNRTYRSGVDDPRILGTRWISDGQKAQQEYCRQQEMAARNISAPTTRKNGKKKRRPKEPEPLEEGSAVHWAMMRVMGRASAAVVADAPDAAAALVADTVEADTANVADAASVAADARDFADAVVADNANATDAAPDAADAVAADTVVADTASAADAVPNAADAEVADTVVADTANAADAVPDAAAALVADTVEADTANVADMQPPLWRMRGISQMLWWRTMPMPQMQRLMPQMLWWRTPWWRTLPLPQMQCPMPQILWWRTLLMLQIQRQSWRMPRLR</sequence>
<evidence type="ECO:0000256" key="1">
    <source>
        <dbReference type="SAM" id="MobiDB-lite"/>
    </source>
</evidence>
<reference evidence="3" key="1">
    <citation type="submission" date="2023-08" db="EMBL/GenBank/DDBJ databases">
        <authorList>
            <person name="Chen Y."/>
            <person name="Shah S."/>
            <person name="Dougan E. K."/>
            <person name="Thang M."/>
            <person name="Chan C."/>
        </authorList>
    </citation>
    <scope>NUCLEOTIDE SEQUENCE</scope>
</reference>
<feature type="compositionally biased region" description="Basic and acidic residues" evidence="1">
    <location>
        <begin position="554"/>
        <end position="566"/>
    </location>
</feature>
<dbReference type="SUPFAM" id="SSF55729">
    <property type="entry name" value="Acyl-CoA N-acyltransferases (Nat)"/>
    <property type="match status" value="1"/>
</dbReference>
<feature type="domain" description="N-acetyltransferase" evidence="2">
    <location>
        <begin position="1"/>
        <end position="168"/>
    </location>
</feature>
<feature type="region of interest" description="Disordered" evidence="1">
    <location>
        <begin position="550"/>
        <end position="575"/>
    </location>
</feature>
<feature type="region of interest" description="Disordered" evidence="1">
    <location>
        <begin position="600"/>
        <end position="630"/>
    </location>
</feature>
<name>A0AA36N892_9DINO</name>
<evidence type="ECO:0000313" key="3">
    <source>
        <dbReference type="EMBL" id="CAJ1394086.1"/>
    </source>
</evidence>
<dbReference type="InterPro" id="IPR000182">
    <property type="entry name" value="GNAT_dom"/>
</dbReference>
<feature type="region of interest" description="Disordered" evidence="1">
    <location>
        <begin position="449"/>
        <end position="481"/>
    </location>
</feature>
<dbReference type="CDD" id="cd04301">
    <property type="entry name" value="NAT_SF"/>
    <property type="match status" value="1"/>
</dbReference>
<keyword evidence="4" id="KW-1185">Reference proteome</keyword>
<evidence type="ECO:0000313" key="4">
    <source>
        <dbReference type="Proteomes" id="UP001178507"/>
    </source>
</evidence>
<organism evidence="3 4">
    <name type="scientific">Effrenium voratum</name>
    <dbReference type="NCBI Taxonomy" id="2562239"/>
    <lineage>
        <taxon>Eukaryota</taxon>
        <taxon>Sar</taxon>
        <taxon>Alveolata</taxon>
        <taxon>Dinophyceae</taxon>
        <taxon>Suessiales</taxon>
        <taxon>Symbiodiniaceae</taxon>
        <taxon>Effrenium</taxon>
    </lineage>
</organism>
<dbReference type="Proteomes" id="UP001178507">
    <property type="component" value="Unassembled WGS sequence"/>
</dbReference>
<comment type="caution">
    <text evidence="3">The sequence shown here is derived from an EMBL/GenBank/DDBJ whole genome shotgun (WGS) entry which is preliminary data.</text>
</comment>